<evidence type="ECO:0000256" key="1">
    <source>
        <dbReference type="SAM" id="MobiDB-lite"/>
    </source>
</evidence>
<evidence type="ECO:0000313" key="3">
    <source>
        <dbReference type="Proteomes" id="UP000037035"/>
    </source>
</evidence>
<evidence type="ECO:0000313" key="2">
    <source>
        <dbReference type="EMBL" id="KNZ52245.1"/>
    </source>
</evidence>
<dbReference type="OrthoDB" id="2504147at2759"/>
<proteinExistence type="predicted"/>
<protein>
    <submittedName>
        <fullName evidence="2">Uncharacterized protein</fullName>
    </submittedName>
</protein>
<dbReference type="AlphaFoldDB" id="A0A0L6UWJ2"/>
<name>A0A0L6UWJ2_9BASI</name>
<keyword evidence="3" id="KW-1185">Reference proteome</keyword>
<organism evidence="2 3">
    <name type="scientific">Puccinia sorghi</name>
    <dbReference type="NCBI Taxonomy" id="27349"/>
    <lineage>
        <taxon>Eukaryota</taxon>
        <taxon>Fungi</taxon>
        <taxon>Dikarya</taxon>
        <taxon>Basidiomycota</taxon>
        <taxon>Pucciniomycotina</taxon>
        <taxon>Pucciniomycetes</taxon>
        <taxon>Pucciniales</taxon>
        <taxon>Pucciniaceae</taxon>
        <taxon>Puccinia</taxon>
    </lineage>
</organism>
<accession>A0A0L6UWJ2</accession>
<feature type="region of interest" description="Disordered" evidence="1">
    <location>
        <begin position="66"/>
        <end position="87"/>
    </location>
</feature>
<reference evidence="2 3" key="1">
    <citation type="submission" date="2015-08" db="EMBL/GenBank/DDBJ databases">
        <title>Next Generation Sequencing and Analysis of the Genome of Puccinia sorghi L Schw, the Causal Agent of Maize Common Rust.</title>
        <authorList>
            <person name="Rochi L."/>
            <person name="Burguener G."/>
            <person name="Darino M."/>
            <person name="Turjanski A."/>
            <person name="Kreff E."/>
            <person name="Dieguez M.J."/>
            <person name="Sacco F."/>
        </authorList>
    </citation>
    <scope>NUCLEOTIDE SEQUENCE [LARGE SCALE GENOMIC DNA]</scope>
    <source>
        <strain evidence="2 3">RO10H11247</strain>
    </source>
</reference>
<dbReference type="Proteomes" id="UP000037035">
    <property type="component" value="Unassembled WGS sequence"/>
</dbReference>
<dbReference type="VEuPathDB" id="FungiDB:VP01_3638g2"/>
<gene>
    <name evidence="2" type="ORF">VP01_3638g2</name>
</gene>
<dbReference type="EMBL" id="LAVV01008655">
    <property type="protein sequence ID" value="KNZ52245.1"/>
    <property type="molecule type" value="Genomic_DNA"/>
</dbReference>
<feature type="region of interest" description="Disordered" evidence="1">
    <location>
        <begin position="37"/>
        <end position="56"/>
    </location>
</feature>
<comment type="caution">
    <text evidence="2">The sequence shown here is derived from an EMBL/GenBank/DDBJ whole genome shotgun (WGS) entry which is preliminary data.</text>
</comment>
<sequence>MSEKAVNEDYTFGRTQISRMEKSDLSKETWQDAADYLENKEYTESESSGESDSADAQPFLDYRLGSNTESSDTNWDGRDPSASGWDGRWTAGPPVDNIFDSAMLRVINSLLPRIRYPSWIKRAVPVLGKASNGKLKADEWRNLFQMHLSWSSCELAPNHHMSMHLAECLARFGPVRAWWSFPMERLMGQALHSTHSNRLGELEITFLKTFCWAGNLRVLLDRPELFPDTLKAYIPPLKQLYDPKPEFVSKYTSNLLHSKTLSSLDCQKLADYLNAKPGDTSWLIASEGSSASEAQKRRAAALSSRFHYKFCNLKPS</sequence>